<dbReference type="InterPro" id="IPR050680">
    <property type="entry name" value="YpeA/RimI_acetyltransf"/>
</dbReference>
<keyword evidence="7" id="KW-0689">Ribosomal protein</keyword>
<keyword evidence="7" id="KW-0687">Ribonucleoprotein</keyword>
<gene>
    <name evidence="7" type="primary">rimI</name>
    <name evidence="7" type="ORF">H8E19_17345</name>
</gene>
<dbReference type="Pfam" id="PF00583">
    <property type="entry name" value="Acetyltransf_1"/>
    <property type="match status" value="1"/>
</dbReference>
<dbReference type="Proteomes" id="UP000650524">
    <property type="component" value="Unassembled WGS sequence"/>
</dbReference>
<dbReference type="InterPro" id="IPR000182">
    <property type="entry name" value="GNAT_dom"/>
</dbReference>
<dbReference type="CDD" id="cd04301">
    <property type="entry name" value="NAT_SF"/>
    <property type="match status" value="1"/>
</dbReference>
<evidence type="ECO:0000256" key="2">
    <source>
        <dbReference type="ARBA" id="ARBA00022490"/>
    </source>
</evidence>
<keyword evidence="2 5" id="KW-0963">Cytoplasm</keyword>
<dbReference type="Gene3D" id="3.40.630.30">
    <property type="match status" value="1"/>
</dbReference>
<feature type="domain" description="N-acetyltransferase" evidence="6">
    <location>
        <begin position="6"/>
        <end position="150"/>
    </location>
</feature>
<protein>
    <recommendedName>
        <fullName evidence="5">[Ribosomal protein bS18]-alanine N-acetyltransferase</fullName>
        <ecNumber evidence="5">2.3.1.266</ecNumber>
    </recommendedName>
</protein>
<dbReference type="AlphaFoldDB" id="A0A8J6N570"/>
<dbReference type="InterPro" id="IPR006464">
    <property type="entry name" value="AcTrfase_RimI/Ard1"/>
</dbReference>
<sequence>MSSLVEVTGDNFPTFQWDILEIERTSFPSPWDLKSFSSEIDRSISHLWTLLIDEVLKGYICFWIFANETHLMNIAVHPEWRGKGLGEGLLCKMIEVGISEGAKTAWLEVRPSNLVARSLYEKAGFKEVGFRPRYYKETNEDAIIMSLPLLSA</sequence>
<dbReference type="PANTHER" id="PTHR43420:SF44">
    <property type="entry name" value="ACETYLTRANSFERASE YPEA"/>
    <property type="match status" value="1"/>
</dbReference>
<dbReference type="EMBL" id="JACNJD010000355">
    <property type="protein sequence ID" value="MBC8179170.1"/>
    <property type="molecule type" value="Genomic_DNA"/>
</dbReference>
<evidence type="ECO:0000256" key="3">
    <source>
        <dbReference type="ARBA" id="ARBA00022679"/>
    </source>
</evidence>
<evidence type="ECO:0000256" key="1">
    <source>
        <dbReference type="ARBA" id="ARBA00005395"/>
    </source>
</evidence>
<evidence type="ECO:0000313" key="7">
    <source>
        <dbReference type="EMBL" id="MBC8179170.1"/>
    </source>
</evidence>
<evidence type="ECO:0000256" key="5">
    <source>
        <dbReference type="RuleBase" id="RU363094"/>
    </source>
</evidence>
<keyword evidence="3" id="KW-0808">Transferase</keyword>
<proteinExistence type="inferred from homology"/>
<dbReference type="GO" id="GO:0008999">
    <property type="term" value="F:protein-N-terminal-alanine acetyltransferase activity"/>
    <property type="evidence" value="ECO:0007669"/>
    <property type="project" value="UniProtKB-EC"/>
</dbReference>
<dbReference type="GO" id="GO:0005840">
    <property type="term" value="C:ribosome"/>
    <property type="evidence" value="ECO:0007669"/>
    <property type="project" value="UniProtKB-KW"/>
</dbReference>
<dbReference type="EC" id="2.3.1.266" evidence="5"/>
<comment type="catalytic activity">
    <reaction evidence="5">
        <text>N-terminal L-alanyl-[ribosomal protein bS18] + acetyl-CoA = N-terminal N(alpha)-acetyl-L-alanyl-[ribosomal protein bS18] + CoA + H(+)</text>
        <dbReference type="Rhea" id="RHEA:43756"/>
        <dbReference type="Rhea" id="RHEA-COMP:10676"/>
        <dbReference type="Rhea" id="RHEA-COMP:10677"/>
        <dbReference type="ChEBI" id="CHEBI:15378"/>
        <dbReference type="ChEBI" id="CHEBI:57287"/>
        <dbReference type="ChEBI" id="CHEBI:57288"/>
        <dbReference type="ChEBI" id="CHEBI:64718"/>
        <dbReference type="ChEBI" id="CHEBI:83683"/>
        <dbReference type="EC" id="2.3.1.266"/>
    </reaction>
</comment>
<comment type="function">
    <text evidence="5">Acetylates the N-terminal alanine of ribosomal protein bS18.</text>
</comment>
<evidence type="ECO:0000313" key="8">
    <source>
        <dbReference type="Proteomes" id="UP000650524"/>
    </source>
</evidence>
<keyword evidence="4" id="KW-0012">Acyltransferase</keyword>
<evidence type="ECO:0000256" key="4">
    <source>
        <dbReference type="ARBA" id="ARBA00023315"/>
    </source>
</evidence>
<dbReference type="SUPFAM" id="SSF55729">
    <property type="entry name" value="Acyl-CoA N-acyltransferases (Nat)"/>
    <property type="match status" value="1"/>
</dbReference>
<comment type="subcellular location">
    <subcellularLocation>
        <location evidence="5">Cytoplasm</location>
    </subcellularLocation>
</comment>
<dbReference type="PANTHER" id="PTHR43420">
    <property type="entry name" value="ACETYLTRANSFERASE"/>
    <property type="match status" value="1"/>
</dbReference>
<dbReference type="InterPro" id="IPR016181">
    <property type="entry name" value="Acyl_CoA_acyltransferase"/>
</dbReference>
<name>A0A8J6N570_9DELT</name>
<reference evidence="7 8" key="1">
    <citation type="submission" date="2020-08" db="EMBL/GenBank/DDBJ databases">
        <title>Bridging the membrane lipid divide: bacteria of the FCB group superphylum have the potential to synthesize archaeal ether lipids.</title>
        <authorList>
            <person name="Villanueva L."/>
            <person name="Von Meijenfeldt F.A.B."/>
            <person name="Westbye A.B."/>
            <person name="Yadav S."/>
            <person name="Hopmans E.C."/>
            <person name="Dutilh B.E."/>
            <person name="Sinninghe Damste J.S."/>
        </authorList>
    </citation>
    <scope>NUCLEOTIDE SEQUENCE [LARGE SCALE GENOMIC DNA]</scope>
    <source>
        <strain evidence="7">NIOZ-UU27</strain>
    </source>
</reference>
<accession>A0A8J6N570</accession>
<comment type="similarity">
    <text evidence="1 5">Belongs to the acetyltransferase family. RimI subfamily.</text>
</comment>
<dbReference type="GO" id="GO:0005737">
    <property type="term" value="C:cytoplasm"/>
    <property type="evidence" value="ECO:0007669"/>
    <property type="project" value="UniProtKB-SubCell"/>
</dbReference>
<dbReference type="PROSITE" id="PS51186">
    <property type="entry name" value="GNAT"/>
    <property type="match status" value="1"/>
</dbReference>
<comment type="caution">
    <text evidence="7">The sequence shown here is derived from an EMBL/GenBank/DDBJ whole genome shotgun (WGS) entry which is preliminary data.</text>
</comment>
<dbReference type="NCBIfam" id="TIGR01575">
    <property type="entry name" value="rimI"/>
    <property type="match status" value="1"/>
</dbReference>
<organism evidence="7 8">
    <name type="scientific">Candidatus Desulfacyla euxinica</name>
    <dbReference type="NCBI Taxonomy" id="2841693"/>
    <lineage>
        <taxon>Bacteria</taxon>
        <taxon>Deltaproteobacteria</taxon>
        <taxon>Candidatus Desulfacyla</taxon>
    </lineage>
</organism>
<evidence type="ECO:0000259" key="6">
    <source>
        <dbReference type="PROSITE" id="PS51186"/>
    </source>
</evidence>